<evidence type="ECO:0000256" key="5">
    <source>
        <dbReference type="SAM" id="SignalP"/>
    </source>
</evidence>
<dbReference type="InterPro" id="IPR013320">
    <property type="entry name" value="ConA-like_dom_sf"/>
</dbReference>
<feature type="domain" description="Calx-beta" evidence="6">
    <location>
        <begin position="25"/>
        <end position="125"/>
    </location>
</feature>
<dbReference type="SUPFAM" id="SSF49899">
    <property type="entry name" value="Concanavalin A-like lectins/glucanases"/>
    <property type="match status" value="1"/>
</dbReference>
<proteinExistence type="predicted"/>
<dbReference type="GO" id="GO:0007154">
    <property type="term" value="P:cell communication"/>
    <property type="evidence" value="ECO:0007669"/>
    <property type="project" value="InterPro"/>
</dbReference>
<dbReference type="GO" id="GO:0030001">
    <property type="term" value="P:metal ion transport"/>
    <property type="evidence" value="ECO:0007669"/>
    <property type="project" value="TreeGrafter"/>
</dbReference>
<dbReference type="SUPFAM" id="SSF141072">
    <property type="entry name" value="CalX-like"/>
    <property type="match status" value="5"/>
</dbReference>
<protein>
    <recommendedName>
        <fullName evidence="6">Calx-beta domain-containing protein</fullName>
    </recommendedName>
</protein>
<dbReference type="EMBL" id="CACVAP010000002">
    <property type="protein sequence ID" value="CAA6798383.1"/>
    <property type="molecule type" value="Genomic_DNA"/>
</dbReference>
<evidence type="ECO:0000256" key="3">
    <source>
        <dbReference type="ARBA" id="ARBA00022837"/>
    </source>
</evidence>
<dbReference type="Pfam" id="PF13385">
    <property type="entry name" value="Laminin_G_3"/>
    <property type="match status" value="1"/>
</dbReference>
<dbReference type="Pfam" id="PF20009">
    <property type="entry name" value="GEVED"/>
    <property type="match status" value="1"/>
</dbReference>
<dbReference type="InterPro" id="IPR038081">
    <property type="entry name" value="CalX-like_sf"/>
</dbReference>
<feature type="chain" id="PRO_5028178483" description="Calx-beta domain-containing protein" evidence="5">
    <location>
        <begin position="23"/>
        <end position="1929"/>
    </location>
</feature>
<organism evidence="7">
    <name type="scientific">uncultured Sulfurovum sp</name>
    <dbReference type="NCBI Taxonomy" id="269237"/>
    <lineage>
        <taxon>Bacteria</taxon>
        <taxon>Pseudomonadati</taxon>
        <taxon>Campylobacterota</taxon>
        <taxon>Epsilonproteobacteria</taxon>
        <taxon>Campylobacterales</taxon>
        <taxon>Sulfurovaceae</taxon>
        <taxon>Sulfurovum</taxon>
        <taxon>environmental samples</taxon>
    </lineage>
</organism>
<dbReference type="Pfam" id="PF21959">
    <property type="entry name" value="DUF6923"/>
    <property type="match status" value="1"/>
</dbReference>
<reference evidence="7" key="1">
    <citation type="submission" date="2020-01" db="EMBL/GenBank/DDBJ databases">
        <authorList>
            <person name="Meier V. D."/>
            <person name="Meier V D."/>
        </authorList>
    </citation>
    <scope>NUCLEOTIDE SEQUENCE</scope>
    <source>
        <strain evidence="7">HLG_WM_MAG_06</strain>
    </source>
</reference>
<feature type="domain" description="Calx-beta" evidence="6">
    <location>
        <begin position="251"/>
        <end position="356"/>
    </location>
</feature>
<dbReference type="GO" id="GO:0016020">
    <property type="term" value="C:membrane"/>
    <property type="evidence" value="ECO:0007669"/>
    <property type="project" value="InterPro"/>
</dbReference>
<name>A0A6S6S6Q9_9BACT</name>
<accession>A0A6S6S6Q9</accession>
<dbReference type="PANTHER" id="PTHR11878:SF65">
    <property type="entry name" value="NA_CA-EXCHANGE PROTEIN, ISOFORM G"/>
    <property type="match status" value="1"/>
</dbReference>
<evidence type="ECO:0000256" key="2">
    <source>
        <dbReference type="ARBA" id="ARBA00022737"/>
    </source>
</evidence>
<evidence type="ECO:0000256" key="4">
    <source>
        <dbReference type="ARBA" id="ARBA00023065"/>
    </source>
</evidence>
<feature type="domain" description="Calx-beta" evidence="6">
    <location>
        <begin position="138"/>
        <end position="239"/>
    </location>
</feature>
<evidence type="ECO:0000256" key="1">
    <source>
        <dbReference type="ARBA" id="ARBA00022729"/>
    </source>
</evidence>
<keyword evidence="4" id="KW-0406">Ion transport</keyword>
<dbReference type="Pfam" id="PF03160">
    <property type="entry name" value="Calx-beta"/>
    <property type="match status" value="5"/>
</dbReference>
<keyword evidence="4" id="KW-0813">Transport</keyword>
<dbReference type="InterPro" id="IPR054215">
    <property type="entry name" value="DUF6923"/>
</dbReference>
<dbReference type="SUPFAM" id="SSF63829">
    <property type="entry name" value="Calcium-dependent phosphotriesterase"/>
    <property type="match status" value="1"/>
</dbReference>
<evidence type="ECO:0000313" key="7">
    <source>
        <dbReference type="EMBL" id="CAA6798383.1"/>
    </source>
</evidence>
<dbReference type="InterPro" id="IPR045474">
    <property type="entry name" value="GEVED"/>
</dbReference>
<dbReference type="SMART" id="SM00237">
    <property type="entry name" value="Calx_beta"/>
    <property type="match status" value="3"/>
</dbReference>
<evidence type="ECO:0000259" key="6">
    <source>
        <dbReference type="SMART" id="SM00237"/>
    </source>
</evidence>
<gene>
    <name evidence="7" type="ORF">HELGO_WM9796</name>
</gene>
<dbReference type="PANTHER" id="PTHR11878">
    <property type="entry name" value="SODIUM/CALCIUM EXCHANGER"/>
    <property type="match status" value="1"/>
</dbReference>
<keyword evidence="2" id="KW-0677">Repeat</keyword>
<keyword evidence="3" id="KW-0106">Calcium</keyword>
<dbReference type="InterPro" id="IPR003644">
    <property type="entry name" value="Calx_beta"/>
</dbReference>
<dbReference type="InterPro" id="IPR051171">
    <property type="entry name" value="CaCA"/>
</dbReference>
<keyword evidence="1 5" id="KW-0732">Signal</keyword>
<dbReference type="Gene3D" id="2.60.40.2030">
    <property type="match status" value="5"/>
</dbReference>
<sequence>MLIKFIKLLLLFTLSCTNLLLADGADIQININNAPNVQENAAVVSFSITLSEEADYCDEVIVNYNTANGSALAGDDYTTKSGVVTFYGECDAPVRAASSTSQTLSIAILDDATYEPSEYFFVNIGNTTTGYFLNDSSAYVYIDDDDTQILELTSFADRGVTETDSNQVLSMVAYFNKNVSSEVTVNYHTEDNSALAGTDYVASSGSVTVPVNSNNAVIPITITGDITPELLKDFKVVIDSISTGTLTDSEALIYINDDDGIQVDISSTDVQEGNVGDNNQMEFKIFLTKDYPSATPLTIDYTTQDGSSPSATAVSDYTATSGSVTFNLGDREKIISVPIIGDDVIEPDENLKMFISGSTYIIDVDSEAEIINDDGSYPAIDFSTSDLSIVEGNTSTKILNFNFTLDADAIAGSSFEYYTQDDDALASDNDYQELNITTYNIPVGTRDINIPITINGDTKIENDETFYLKFQNEQNIVIHGHTAKGHILNDDGSYPKLSFDLSSFSMVEGNTGTNDLNFSLQLDQAAIAGSTFDYMTVNGSASTMDSDYLAINTQTHTFVGGERTISLPVTINGDTNIEANEDFNLTISNASEKLKLNNTIISAKGVILNDDATNQVINNIGEFKFDDCGADEWKIDHSSIGNDVSSGTPSVVSNDGKAYMCTSLNGLNGTAVIPHHSAYEVDNGTFSMLLYDHHNVWSSNSWMFQKGALSIEVVRVGGNSNQGSLKVNLDGNVIDTQEVFFTNSDGGDLDTQWIHVALTFGTQGMKLYVNGIEKGSHAYTGGIKTISDNLSMATLSGYYDEFYIFDGQMNTIQIDNLYQNTTNNKNIDGTTRDCGCYVDSDPFTCDSNMYISSSTNRITGATGRMWLHRVNTAQNPFNFEVIESTGAAELYNATAYNPDDNYIYGLYHNELIQISRGSLATNLGTIPGLPSRFTTKQLYAGAIADGYYYVTGRNSKQIEIYKIRLSDKSVTIITLSQAVAIQDFSFYKNVNDAIPDNTFLHGVDRDGKLTKIDVRDGTTTAIGSDHIGYEFDSSFSDMNGRFFANDSNGNGFFEFDLLTGNKNLVSNSQSATFNDGANCINAALVFNDYGDAPASYGMARHNLANGIFMGTNIDHDTLTFHSNNADGDDLDGMDDEDGVTLVDGSDLNGQFLALSTITNLQITVPKSAYLNTWIDFNIDGDFDDLGEKIVTARYLTTGTHTISVNVPAGLTSNTTTYMRFRYSSTATLTPTQAANDGEVEDYAVQFGSDVLKGIFNIERTNSHLIPTLNSDERNAWYTQFVGRDFDYSIVFYEEDFSAIKDAIDVTFKIELYNNETNNSISEMLPYYGHFSSVSPTHRQSMGSTTDLNKLSAYKDVEFRISYASDGSDGIIQAPCPSADYEQCFNTLASTNQIKLVSARDNFSIRPEDFYISIADKAIIRKENIDNARLRVAAGYDYNLTVIATQYPSNNYDAAKGYDANFVGELAFDPSTGTCANESNLTINTNFTDGKFNDLNFTQEDVGKYILKLKDTTWTKVDADEGQCTPNQSNLSATPNSPSGCDIETISDVNLSFYPHHFDVDFTMNNLPSSGHDDFIYMSNVTVDDHNVSLQFDGSITAKSENDFTTKNFTNGCFAQEVTLTPISSMLTDDGLTNIQTAIHATRSRVDVDITRMARFNNEAFNLATFTSIQDISTPLNISADKFLNDNNGTSFLDLRYNIEKHLSLPINPVQITFQNLFAESSPSYSTAEGLVSPNYIPNGLQDLNNSIRNFYFSQVSPDMKNYPKIFANQSPIISTPLNVDIFCNAAIDYCKDTGIHENTDTTGLSNVMDGWYISTNHNTNSDGVVRTLVPNDIALVSVAPDSNVTFTTGRNSVVTTTFNNNCPSLNHKVTVRVIPESSLLYSDDIANAGHPSYSVGCSNQDSSSLTGIGQTGNIINNQANEGQTSKIDW</sequence>
<feature type="signal peptide" evidence="5">
    <location>
        <begin position="1"/>
        <end position="22"/>
    </location>
</feature>